<dbReference type="EMBL" id="CP023036">
    <property type="protein sequence ID" value="AXY23271.1"/>
    <property type="molecule type" value="Genomic_DNA"/>
</dbReference>
<organism evidence="1 2">
    <name type="scientific">Komagataeibacter saccharivorans</name>
    <dbReference type="NCBI Taxonomy" id="265959"/>
    <lineage>
        <taxon>Bacteria</taxon>
        <taxon>Pseudomonadati</taxon>
        <taxon>Pseudomonadota</taxon>
        <taxon>Alphaproteobacteria</taxon>
        <taxon>Acetobacterales</taxon>
        <taxon>Acetobacteraceae</taxon>
        <taxon>Komagataeibacter</taxon>
    </lineage>
</organism>
<sequence length="266" mass="28380">MARTKNNDTVAVLRAQILRIERRAGVLAHDAARLACGATKIDTHLSGGLERGTTHEVIGRGADTPLGYYPTRWIATILSRTTGPVAWIHTGCLDLLGEGLSQAGLSPDRLIFLPAAPDRILGLSEDVLRETGLAAVVTDFDQPLGLTASRRLRLAAEGSGQTAFLLRRASRMDDTALLHPTASSTRWRVGPAPFPGGTAPVAFRPGRPRMHVELLRHRGGRAGEWIVETEHAPDHLAVVSSLADRPVAPTWIAPPASLPAAGDARP</sequence>
<name>A0A347WEH8_9PROT</name>
<dbReference type="RefSeq" id="WP_118963256.1">
    <property type="nucleotide sequence ID" value="NZ_CP023036.1"/>
</dbReference>
<dbReference type="Gene3D" id="3.40.50.300">
    <property type="entry name" value="P-loop containing nucleotide triphosphate hydrolases"/>
    <property type="match status" value="1"/>
</dbReference>
<dbReference type="Proteomes" id="UP000264120">
    <property type="component" value="Chromosome"/>
</dbReference>
<evidence type="ECO:0000313" key="1">
    <source>
        <dbReference type="EMBL" id="AXY23271.1"/>
    </source>
</evidence>
<protein>
    <recommendedName>
        <fullName evidence="3">Protein ImuA</fullName>
    </recommendedName>
</protein>
<dbReference type="SUPFAM" id="SSF52540">
    <property type="entry name" value="P-loop containing nucleoside triphosphate hydrolases"/>
    <property type="match status" value="1"/>
</dbReference>
<dbReference type="OrthoDB" id="7202530at2"/>
<evidence type="ECO:0000313" key="2">
    <source>
        <dbReference type="Proteomes" id="UP000264120"/>
    </source>
</evidence>
<dbReference type="KEGG" id="ksc:CD178_02524"/>
<evidence type="ECO:0008006" key="3">
    <source>
        <dbReference type="Google" id="ProtNLM"/>
    </source>
</evidence>
<dbReference type="InterPro" id="IPR017026">
    <property type="entry name" value="ImuA"/>
</dbReference>
<dbReference type="PIRSF" id="PIRSF034285">
    <property type="entry name" value="UCP034285"/>
    <property type="match status" value="1"/>
</dbReference>
<accession>A0A347WEH8</accession>
<dbReference type="AlphaFoldDB" id="A0A347WEH8"/>
<proteinExistence type="predicted"/>
<keyword evidence="2" id="KW-1185">Reference proteome</keyword>
<dbReference type="InterPro" id="IPR027417">
    <property type="entry name" value="P-loop_NTPase"/>
</dbReference>
<gene>
    <name evidence="1" type="ORF">CD178_02524</name>
</gene>
<reference evidence="1 2" key="1">
    <citation type="submission" date="2017-08" db="EMBL/GenBank/DDBJ databases">
        <title>Complete genome sequence of Gluconacetobacter saccharivorans CV1 isolated from Fermented Vinegar.</title>
        <authorList>
            <person name="Kim S.-Y."/>
        </authorList>
    </citation>
    <scope>NUCLEOTIDE SEQUENCE [LARGE SCALE GENOMIC DNA]</scope>
    <source>
        <strain evidence="1 2">CV1</strain>
    </source>
</reference>